<organism evidence="1 2">
    <name type="scientific">Pseudaquabacterium rugosum</name>
    <dbReference type="NCBI Taxonomy" id="2984194"/>
    <lineage>
        <taxon>Bacteria</taxon>
        <taxon>Pseudomonadati</taxon>
        <taxon>Pseudomonadota</taxon>
        <taxon>Betaproteobacteria</taxon>
        <taxon>Burkholderiales</taxon>
        <taxon>Sphaerotilaceae</taxon>
        <taxon>Pseudaquabacterium</taxon>
    </lineage>
</organism>
<dbReference type="EMBL" id="JBBUTF010000002">
    <property type="protein sequence ID" value="MEK8024661.1"/>
    <property type="molecule type" value="Genomic_DNA"/>
</dbReference>
<evidence type="ECO:0000313" key="1">
    <source>
        <dbReference type="EMBL" id="MEK8024661.1"/>
    </source>
</evidence>
<name>A0ABU9B4W5_9BURK</name>
<dbReference type="RefSeq" id="WP_341372440.1">
    <property type="nucleotide sequence ID" value="NZ_JBBUTF010000002.1"/>
</dbReference>
<accession>A0ABU9B4W5</accession>
<proteinExistence type="predicted"/>
<protein>
    <submittedName>
        <fullName evidence="1">Uncharacterized protein</fullName>
    </submittedName>
</protein>
<comment type="caution">
    <text evidence="1">The sequence shown here is derived from an EMBL/GenBank/DDBJ whole genome shotgun (WGS) entry which is preliminary data.</text>
</comment>
<sequence>MSSPATPPPSDLMLLPADAELASVEAVGGGLVLQLSVIAARRPDPDHPLRPQDGWVRHVRLVLDQAAWPAGPDPTPGRLRRLAVQRPGAAASTGPWPLTLPAPFTLAGPLTLQLTLVDGRALSLDAAALQLRAGARTVWHETLAC</sequence>
<evidence type="ECO:0000313" key="2">
    <source>
        <dbReference type="Proteomes" id="UP001368500"/>
    </source>
</evidence>
<dbReference type="Proteomes" id="UP001368500">
    <property type="component" value="Unassembled WGS sequence"/>
</dbReference>
<gene>
    <name evidence="1" type="ORF">AACH11_01605</name>
</gene>
<keyword evidence="2" id="KW-1185">Reference proteome</keyword>
<reference evidence="1 2" key="1">
    <citation type="submission" date="2024-04" db="EMBL/GenBank/DDBJ databases">
        <title>Novel species of the genus Ideonella isolated from streams.</title>
        <authorList>
            <person name="Lu H."/>
        </authorList>
    </citation>
    <scope>NUCLEOTIDE SEQUENCE [LARGE SCALE GENOMIC DNA]</scope>
    <source>
        <strain evidence="1 2">BYS139W</strain>
    </source>
</reference>